<comment type="caution">
    <text evidence="1">The sequence shown here is derived from an EMBL/GenBank/DDBJ whole genome shotgun (WGS) entry which is preliminary data.</text>
</comment>
<reference evidence="1" key="2">
    <citation type="journal article" date="2022" name="New Phytol.">
        <title>Evolutionary transition to the ectomycorrhizal habit in the genomes of a hyperdiverse lineage of mushroom-forming fungi.</title>
        <authorList>
            <person name="Looney B."/>
            <person name="Miyauchi S."/>
            <person name="Morin E."/>
            <person name="Drula E."/>
            <person name="Courty P.E."/>
            <person name="Kohler A."/>
            <person name="Kuo A."/>
            <person name="LaButti K."/>
            <person name="Pangilinan J."/>
            <person name="Lipzen A."/>
            <person name="Riley R."/>
            <person name="Andreopoulos W."/>
            <person name="He G."/>
            <person name="Johnson J."/>
            <person name="Nolan M."/>
            <person name="Tritt A."/>
            <person name="Barry K.W."/>
            <person name="Grigoriev I.V."/>
            <person name="Nagy L.G."/>
            <person name="Hibbett D."/>
            <person name="Henrissat B."/>
            <person name="Matheny P.B."/>
            <person name="Labbe J."/>
            <person name="Martin F.M."/>
        </authorList>
    </citation>
    <scope>NUCLEOTIDE SEQUENCE</scope>
    <source>
        <strain evidence="1">HHB10654</strain>
    </source>
</reference>
<protein>
    <submittedName>
        <fullName evidence="1">FYVE/PHD zinc finger protein</fullName>
    </submittedName>
</protein>
<accession>A0ACB8SGV7</accession>
<evidence type="ECO:0000313" key="2">
    <source>
        <dbReference type="Proteomes" id="UP000814140"/>
    </source>
</evidence>
<dbReference type="EMBL" id="MU277283">
    <property type="protein sequence ID" value="KAI0055670.1"/>
    <property type="molecule type" value="Genomic_DNA"/>
</dbReference>
<organism evidence="1 2">
    <name type="scientific">Artomyces pyxidatus</name>
    <dbReference type="NCBI Taxonomy" id="48021"/>
    <lineage>
        <taxon>Eukaryota</taxon>
        <taxon>Fungi</taxon>
        <taxon>Dikarya</taxon>
        <taxon>Basidiomycota</taxon>
        <taxon>Agaricomycotina</taxon>
        <taxon>Agaricomycetes</taxon>
        <taxon>Russulales</taxon>
        <taxon>Auriscalpiaceae</taxon>
        <taxon>Artomyces</taxon>
    </lineage>
</organism>
<feature type="non-terminal residue" evidence="1">
    <location>
        <position position="1"/>
    </location>
</feature>
<keyword evidence="2" id="KW-1185">Reference proteome</keyword>
<feature type="non-terminal residue" evidence="1">
    <location>
        <position position="242"/>
    </location>
</feature>
<gene>
    <name evidence="1" type="ORF">BV25DRAFT_1769369</name>
</gene>
<reference evidence="1" key="1">
    <citation type="submission" date="2021-03" db="EMBL/GenBank/DDBJ databases">
        <authorList>
            <consortium name="DOE Joint Genome Institute"/>
            <person name="Ahrendt S."/>
            <person name="Looney B.P."/>
            <person name="Miyauchi S."/>
            <person name="Morin E."/>
            <person name="Drula E."/>
            <person name="Courty P.E."/>
            <person name="Chicoki N."/>
            <person name="Fauchery L."/>
            <person name="Kohler A."/>
            <person name="Kuo A."/>
            <person name="Labutti K."/>
            <person name="Pangilinan J."/>
            <person name="Lipzen A."/>
            <person name="Riley R."/>
            <person name="Andreopoulos W."/>
            <person name="He G."/>
            <person name="Johnson J."/>
            <person name="Barry K.W."/>
            <person name="Grigoriev I.V."/>
            <person name="Nagy L."/>
            <person name="Hibbett D."/>
            <person name="Henrissat B."/>
            <person name="Matheny P.B."/>
            <person name="Labbe J."/>
            <person name="Martin F."/>
        </authorList>
    </citation>
    <scope>NUCLEOTIDE SEQUENCE</scope>
    <source>
        <strain evidence="1">HHB10654</strain>
    </source>
</reference>
<proteinExistence type="predicted"/>
<dbReference type="Proteomes" id="UP000814140">
    <property type="component" value="Unassembled WGS sequence"/>
</dbReference>
<name>A0ACB8SGV7_9AGAM</name>
<evidence type="ECO:0000313" key="1">
    <source>
        <dbReference type="EMBL" id="KAI0055670.1"/>
    </source>
</evidence>
<sequence length="242" mass="26925">SSPASPSNEHLAVLIPRELWKPDSQAAHCDTFLCRTRFSLFERRHHCRKCGGIFCAACSSHTTPLLDTTTLSFLHPPRNTPLAIYASPTVPLLPLRVCDACHDQIHGVPSYPRPQVPVPLPAPPRPPRPPRWCSPHRWPLPRPPSDDDGVPAGLLAYPLRRPSSICKRTGGGRWTPKPLPALQVPGVKAPHEVLLETEEREERLRRTNPVLKDGEIMVRAPRPWTRDDADARDGGPLVLSTF</sequence>